<protein>
    <submittedName>
        <fullName evidence="5">FAD-binding protein</fullName>
    </submittedName>
</protein>
<dbReference type="Pfam" id="PF00890">
    <property type="entry name" value="FAD_binding_2"/>
    <property type="match status" value="1"/>
</dbReference>
<dbReference type="InterPro" id="IPR027477">
    <property type="entry name" value="Succ_DH/fumarate_Rdtase_cat_sf"/>
</dbReference>
<dbReference type="PANTHER" id="PTHR11632">
    <property type="entry name" value="SUCCINATE DEHYDROGENASE 2 FLAVOPROTEIN SUBUNIT"/>
    <property type="match status" value="1"/>
</dbReference>
<dbReference type="Gene3D" id="3.90.700.10">
    <property type="entry name" value="Succinate dehydrogenase/fumarate reductase flavoprotein, catalytic domain"/>
    <property type="match status" value="1"/>
</dbReference>
<evidence type="ECO:0000313" key="6">
    <source>
        <dbReference type="Proteomes" id="UP000829708"/>
    </source>
</evidence>
<evidence type="ECO:0000313" key="5">
    <source>
        <dbReference type="EMBL" id="UOM50607.1"/>
    </source>
</evidence>
<evidence type="ECO:0000256" key="2">
    <source>
        <dbReference type="ARBA" id="ARBA00022630"/>
    </source>
</evidence>
<dbReference type="SUPFAM" id="SSF51905">
    <property type="entry name" value="FAD/NAD(P)-binding domain"/>
    <property type="match status" value="1"/>
</dbReference>
<evidence type="ECO:0000256" key="3">
    <source>
        <dbReference type="ARBA" id="ARBA00023002"/>
    </source>
</evidence>
<feature type="domain" description="FAD-dependent oxidoreductase 2 FAD-binding" evidence="4">
    <location>
        <begin position="22"/>
        <end position="258"/>
    </location>
</feature>
<name>A0ABY4DCE8_9SPIR</name>
<dbReference type="InterPro" id="IPR030664">
    <property type="entry name" value="SdhA/FrdA/AprA"/>
</dbReference>
<dbReference type="PROSITE" id="PS51257">
    <property type="entry name" value="PROKAR_LIPOPROTEIN"/>
    <property type="match status" value="1"/>
</dbReference>
<organism evidence="5 6">
    <name type="scientific">Sphaerochaeta associata</name>
    <dbReference type="NCBI Taxonomy" id="1129264"/>
    <lineage>
        <taxon>Bacteria</taxon>
        <taxon>Pseudomonadati</taxon>
        <taxon>Spirochaetota</taxon>
        <taxon>Spirochaetia</taxon>
        <taxon>Spirochaetales</taxon>
        <taxon>Sphaerochaetaceae</taxon>
        <taxon>Sphaerochaeta</taxon>
    </lineage>
</organism>
<proteinExistence type="predicted"/>
<sequence>MMHLHAKWSVKGLSLPVFRTNALIVGSGAASLSCAVHLKRMGVDDLLIVTDNSKGGTSRNTGSDKQTYYRLSDASPIPDSPYSMVESYTRGGSVHGDIAFIEAQNSLRAFYNLVSLGVNFPSNRYGGYSGYKTDHDPSNRGISLGPYTSKEMVRVLHAEVEKWNIPMWDRCDVVKLLTDETHAMVGAVVLNKDEVHNEAHGLCVILAEHVVLGTGGPAGFYAASVYPRVHVGSIGLAMEIGAEAVNLTESQFGIASTKFRWNLSGSYQQVLPRYISTDRRGNNPVDFLVPYFNNWEELTNAVFLKGYQWPFDAAKVPDQGSSLIDLLVYHETQVKGRRVFLDFSSNIIGNPAWSSFNRQCIHPTALGYLDASKAWAGTPFERLKLLNPAAVELYAKHGIDLEHELLEIDVCAQHNNGGLYSDIWWESTNIKGLYPIGEVNGSHGVSRPGGSALNAGQVGALRAAQRIAGSKERPMLQADSLRNVVQADLEKLVDTVCRWTACTKQTTLQSVKHQLDEQMFSLQRRMSSYGGPIRRKELVEKALLEAKAQQHSFGKELSVPAEFLAKALRLRHMLIAQVWYLSAIDWYLGQGGGSRGSYLVVDSAGREAHPLASQYTIKEEKHQLREVMQVLYVDDEERLCHRFDRCRAVPSESFWFEQVWREYQAGQHLL</sequence>
<accession>A0ABY4DCE8</accession>
<dbReference type="InterPro" id="IPR036188">
    <property type="entry name" value="FAD/NAD-bd_sf"/>
</dbReference>
<evidence type="ECO:0000256" key="1">
    <source>
        <dbReference type="ARBA" id="ARBA00001974"/>
    </source>
</evidence>
<dbReference type="PANTHER" id="PTHR11632:SF51">
    <property type="entry name" value="SUCCINATE DEHYDROGENASE [UBIQUINONE] FLAVOPROTEIN SUBUNIT, MITOCHONDRIAL"/>
    <property type="match status" value="1"/>
</dbReference>
<dbReference type="EMBL" id="CP094929">
    <property type="protein sequence ID" value="UOM50607.1"/>
    <property type="molecule type" value="Genomic_DNA"/>
</dbReference>
<dbReference type="InterPro" id="IPR003953">
    <property type="entry name" value="FAD-dep_OxRdtase_2_FAD-bd"/>
</dbReference>
<dbReference type="Proteomes" id="UP000829708">
    <property type="component" value="Chromosome"/>
</dbReference>
<dbReference type="RefSeq" id="WP_244771994.1">
    <property type="nucleotide sequence ID" value="NZ_CP094929.1"/>
</dbReference>
<comment type="cofactor">
    <cofactor evidence="1">
        <name>FAD</name>
        <dbReference type="ChEBI" id="CHEBI:57692"/>
    </cofactor>
</comment>
<evidence type="ECO:0000259" key="4">
    <source>
        <dbReference type="Pfam" id="PF00890"/>
    </source>
</evidence>
<keyword evidence="2" id="KW-0285">Flavoprotein</keyword>
<dbReference type="Gene3D" id="3.50.50.60">
    <property type="entry name" value="FAD/NAD(P)-binding domain"/>
    <property type="match status" value="2"/>
</dbReference>
<keyword evidence="3" id="KW-0560">Oxidoreductase</keyword>
<reference evidence="6" key="1">
    <citation type="journal article" date="2024" name="J Bioinform Genom">
        <title>Complete genome sequence of the type strain bacterium Sphaerochaeta associata GLS2t (VKM B-2742)t.</title>
        <authorList>
            <person name="Troshina O.Y."/>
            <person name="Tepeeva A.N."/>
            <person name="Arzamasceva V.O."/>
            <person name="Whitman W.B."/>
            <person name="Varghese N."/>
            <person name="Shapiro N."/>
            <person name="Woyke T."/>
            <person name="Kripides N.C."/>
            <person name="Vasilenko O.V."/>
        </authorList>
    </citation>
    <scope>NUCLEOTIDE SEQUENCE [LARGE SCALE GENOMIC DNA]</scope>
    <source>
        <strain evidence="6">GLS2T</strain>
    </source>
</reference>
<gene>
    <name evidence="5" type="ORF">MUG09_13670</name>
</gene>
<keyword evidence="6" id="KW-1185">Reference proteome</keyword>